<dbReference type="Proteomes" id="UP000054107">
    <property type="component" value="Unassembled WGS sequence"/>
</dbReference>
<dbReference type="EMBL" id="LN733663">
    <property type="protein sequence ID" value="CEP17272.1"/>
    <property type="molecule type" value="Genomic_DNA"/>
</dbReference>
<feature type="signal peptide" evidence="2">
    <location>
        <begin position="1"/>
        <end position="18"/>
    </location>
</feature>
<name>A0A0B7NIN0_9FUNG</name>
<dbReference type="AlphaFoldDB" id="A0A0B7NIN0"/>
<accession>A0A0B7NIN0</accession>
<feature type="region of interest" description="Disordered" evidence="1">
    <location>
        <begin position="18"/>
        <end position="58"/>
    </location>
</feature>
<evidence type="ECO:0000313" key="4">
    <source>
        <dbReference type="Proteomes" id="UP000054107"/>
    </source>
</evidence>
<reference evidence="3 4" key="1">
    <citation type="submission" date="2014-09" db="EMBL/GenBank/DDBJ databases">
        <authorList>
            <person name="Ellenberger Sabrina"/>
        </authorList>
    </citation>
    <scope>NUCLEOTIDE SEQUENCE [LARGE SCALE GENOMIC DNA]</scope>
    <source>
        <strain evidence="3 4">CBS 412.66</strain>
    </source>
</reference>
<evidence type="ECO:0000256" key="2">
    <source>
        <dbReference type="SAM" id="SignalP"/>
    </source>
</evidence>
<organism evidence="3 4">
    <name type="scientific">Parasitella parasitica</name>
    <dbReference type="NCBI Taxonomy" id="35722"/>
    <lineage>
        <taxon>Eukaryota</taxon>
        <taxon>Fungi</taxon>
        <taxon>Fungi incertae sedis</taxon>
        <taxon>Mucoromycota</taxon>
        <taxon>Mucoromycotina</taxon>
        <taxon>Mucoromycetes</taxon>
        <taxon>Mucorales</taxon>
        <taxon>Mucorineae</taxon>
        <taxon>Mucoraceae</taxon>
        <taxon>Parasitella</taxon>
    </lineage>
</organism>
<feature type="chain" id="PRO_5002138150" evidence="2">
    <location>
        <begin position="19"/>
        <end position="93"/>
    </location>
</feature>
<sequence length="93" mass="9466">MKFSTVLALAFLVAAVSAAPQPGRHGRHGGNKSNRENNSRYEDNSNSGNKKIDQGIGSVGSTSNGLLGGLLGGANILGKTTNTNKVGQSATIN</sequence>
<protein>
    <submittedName>
        <fullName evidence="3">Uncharacterized protein</fullName>
    </submittedName>
</protein>
<keyword evidence="2" id="KW-0732">Signal</keyword>
<keyword evidence="4" id="KW-1185">Reference proteome</keyword>
<evidence type="ECO:0000256" key="1">
    <source>
        <dbReference type="SAM" id="MobiDB-lite"/>
    </source>
</evidence>
<gene>
    <name evidence="3" type="primary">PARPA_11568.1 scaffold 44482</name>
</gene>
<feature type="compositionally biased region" description="Basic and acidic residues" evidence="1">
    <location>
        <begin position="33"/>
        <end position="43"/>
    </location>
</feature>
<proteinExistence type="predicted"/>
<evidence type="ECO:0000313" key="3">
    <source>
        <dbReference type="EMBL" id="CEP17272.1"/>
    </source>
</evidence>